<evidence type="ECO:0000256" key="12">
    <source>
        <dbReference type="PIRSR" id="PIRSR028762-2"/>
    </source>
</evidence>
<organism evidence="14 15">
    <name type="scientific">Caenorhabditis bovis</name>
    <dbReference type="NCBI Taxonomy" id="2654633"/>
    <lineage>
        <taxon>Eukaryota</taxon>
        <taxon>Metazoa</taxon>
        <taxon>Ecdysozoa</taxon>
        <taxon>Nematoda</taxon>
        <taxon>Chromadorea</taxon>
        <taxon>Rhabditida</taxon>
        <taxon>Rhabditina</taxon>
        <taxon>Rhabditomorpha</taxon>
        <taxon>Rhabditoidea</taxon>
        <taxon>Rhabditidae</taxon>
        <taxon>Peloderinae</taxon>
        <taxon>Caenorhabditis</taxon>
    </lineage>
</organism>
<keyword evidence="15" id="KW-1185">Reference proteome</keyword>
<comment type="caution">
    <text evidence="14">The sequence shown here is derived from an EMBL/GenBank/DDBJ whole genome shotgun (WGS) entry which is preliminary data.</text>
</comment>
<feature type="binding site" evidence="11">
    <location>
        <position position="143"/>
    </location>
    <ligand>
        <name>S-adenosyl-L-methionine</name>
        <dbReference type="ChEBI" id="CHEBI:59789"/>
    </ligand>
</feature>
<keyword evidence="2 10" id="KW-0489">Methyltransferase</keyword>
<sequence>MSSSVVAEHYNNVKQTGIQLRTKSRIFYLRNFNNWIKSQLINDATNRLKEIGIHHPRILDIACGKGGDLRKWDIAKAKEVVMVDIADVSIEQAKERYGQMQGYKQHLFRAEFHVADCTKTEIKSLITSQEQFDLTSCQFAMHYSFVDEQSARTFLKNAVEMLKPGGIFIGTLPDADRIMWAVRSGENGTFENDVVKVKYENLDELDEGKTPLFGAKFHFTLDSQVNCPEFLAYFPLVKKLLEEMDMELLYVKNFDEAVEQYMEKGRSLIENMQGLETYPAPEHKKLSGKPEDYNAAKEKLESLQEAEQKYVGTLSKSEWEAVSMYLVFAFRKKGAEEQKSEN</sequence>
<dbReference type="InterPro" id="IPR039753">
    <property type="entry name" value="RG7MT1"/>
</dbReference>
<evidence type="ECO:0000256" key="7">
    <source>
        <dbReference type="ARBA" id="ARBA00023042"/>
    </source>
</evidence>
<dbReference type="GO" id="GO:0003723">
    <property type="term" value="F:RNA binding"/>
    <property type="evidence" value="ECO:0007669"/>
    <property type="project" value="UniProtKB-KW"/>
</dbReference>
<feature type="site" description="mRNA cap binding" evidence="12">
    <location>
        <position position="325"/>
    </location>
</feature>
<feature type="site" description="mRNA cap binding" evidence="12">
    <location>
        <position position="71"/>
    </location>
</feature>
<feature type="binding site" evidence="11">
    <location>
        <position position="84"/>
    </location>
    <ligand>
        <name>S-adenosyl-L-methionine</name>
        <dbReference type="ChEBI" id="CHEBI:59789"/>
    </ligand>
</feature>
<evidence type="ECO:0000256" key="6">
    <source>
        <dbReference type="ARBA" id="ARBA00022884"/>
    </source>
</evidence>
<dbReference type="PIRSF" id="PIRSF028762">
    <property type="entry name" value="ABD1"/>
    <property type="match status" value="1"/>
</dbReference>
<dbReference type="InterPro" id="IPR004971">
    <property type="entry name" value="mRNA_G-N7_MeTrfase_dom"/>
</dbReference>
<dbReference type="PANTHER" id="PTHR12189:SF2">
    <property type="entry name" value="MRNA CAP GUANINE-N7 METHYLTRANSFERASE"/>
    <property type="match status" value="1"/>
</dbReference>
<keyword evidence="8 10" id="KW-0539">Nucleus</keyword>
<comment type="subcellular location">
    <subcellularLocation>
        <location evidence="1 10">Nucleus</location>
    </subcellularLocation>
</comment>
<feature type="site" description="mRNA cap binding" evidence="12">
    <location>
        <position position="96"/>
    </location>
</feature>
<dbReference type="SUPFAM" id="SSF53335">
    <property type="entry name" value="S-adenosyl-L-methionine-dependent methyltransferases"/>
    <property type="match status" value="1"/>
</dbReference>
<keyword evidence="4 10" id="KW-0808">Transferase</keyword>
<dbReference type="EMBL" id="CADEPM010000006">
    <property type="protein sequence ID" value="CAB3408139.1"/>
    <property type="molecule type" value="Genomic_DNA"/>
</dbReference>
<gene>
    <name evidence="14" type="ORF">CBOVIS_LOCUS9957</name>
</gene>
<keyword evidence="6 10" id="KW-0694">RNA-binding</keyword>
<feature type="binding site" evidence="11">
    <location>
        <position position="37"/>
    </location>
    <ligand>
        <name>S-adenosyl-L-methionine</name>
        <dbReference type="ChEBI" id="CHEBI:59789"/>
    </ligand>
</feature>
<reference evidence="14 15" key="1">
    <citation type="submission" date="2020-04" db="EMBL/GenBank/DDBJ databases">
        <authorList>
            <person name="Laetsch R D."/>
            <person name="Stevens L."/>
            <person name="Kumar S."/>
            <person name="Blaxter L. M."/>
        </authorList>
    </citation>
    <scope>NUCLEOTIDE SEQUENCE [LARGE SCALE GENOMIC DNA]</scope>
</reference>
<feature type="binding site" evidence="11">
    <location>
        <position position="138"/>
    </location>
    <ligand>
        <name>S-adenosyl-L-methionine</name>
        <dbReference type="ChEBI" id="CHEBI:59789"/>
    </ligand>
</feature>
<keyword evidence="5 10" id="KW-0949">S-adenosyl-L-methionine</keyword>
<feature type="binding site" evidence="12">
    <location>
        <begin position="33"/>
        <end position="34"/>
    </location>
    <ligand>
        <name>mRNA</name>
        <dbReference type="ChEBI" id="CHEBI:33699"/>
    </ligand>
</feature>
<feature type="binding site" evidence="11">
    <location>
        <position position="116"/>
    </location>
    <ligand>
        <name>S-adenosyl-L-methionine</name>
        <dbReference type="ChEBI" id="CHEBI:59789"/>
    </ligand>
</feature>
<name>A0A8S1F3C9_9PELO</name>
<comment type="catalytic activity">
    <reaction evidence="9">
        <text>a 5'-end (5'-triphosphoguanosine)-ribonucleoside in mRNA + S-adenosyl-L-methionine = a 5'-end (N(7)-methyl 5'-triphosphoguanosine)-ribonucleoside in mRNA + S-adenosyl-L-homocysteine</text>
        <dbReference type="Rhea" id="RHEA:67008"/>
        <dbReference type="Rhea" id="RHEA-COMP:17166"/>
        <dbReference type="Rhea" id="RHEA-COMP:17167"/>
        <dbReference type="ChEBI" id="CHEBI:57856"/>
        <dbReference type="ChEBI" id="CHEBI:59789"/>
        <dbReference type="ChEBI" id="CHEBI:156461"/>
        <dbReference type="ChEBI" id="CHEBI:167617"/>
        <dbReference type="EC" id="2.1.1.56"/>
    </reaction>
</comment>
<feature type="domain" description="MRNA cap 0 methyltransferase" evidence="13">
    <location>
        <begin position="24"/>
        <end position="333"/>
    </location>
</feature>
<dbReference type="Proteomes" id="UP000494206">
    <property type="component" value="Unassembled WGS sequence"/>
</dbReference>
<dbReference type="AlphaFoldDB" id="A0A8S1F3C9"/>
<feature type="binding site" evidence="11">
    <location>
        <position position="62"/>
    </location>
    <ligand>
        <name>S-adenosyl-L-methionine</name>
        <dbReference type="ChEBI" id="CHEBI:59789"/>
    </ligand>
</feature>
<evidence type="ECO:0000256" key="8">
    <source>
        <dbReference type="ARBA" id="ARBA00023242"/>
    </source>
</evidence>
<feature type="site" description="mRNA cap binding" evidence="12">
    <location>
        <position position="142"/>
    </location>
</feature>
<dbReference type="InterPro" id="IPR029063">
    <property type="entry name" value="SAM-dependent_MTases_sf"/>
</dbReference>
<dbReference type="GO" id="GO:0005634">
    <property type="term" value="C:nucleus"/>
    <property type="evidence" value="ECO:0007669"/>
    <property type="project" value="UniProtKB-SubCell"/>
</dbReference>
<evidence type="ECO:0000259" key="13">
    <source>
        <dbReference type="PROSITE" id="PS51562"/>
    </source>
</evidence>
<dbReference type="Pfam" id="PF03291">
    <property type="entry name" value="mRNA_G-N7_MeTrfase"/>
    <property type="match status" value="1"/>
</dbReference>
<evidence type="ECO:0000256" key="2">
    <source>
        <dbReference type="ARBA" id="ARBA00022603"/>
    </source>
</evidence>
<dbReference type="PROSITE" id="PS51562">
    <property type="entry name" value="RNA_CAP0_MT"/>
    <property type="match status" value="1"/>
</dbReference>
<feature type="site" description="mRNA cap binding" evidence="12">
    <location>
        <position position="229"/>
    </location>
</feature>
<protein>
    <recommendedName>
        <fullName evidence="10">mRNA cap guanine-N(7) methyltransferase</fullName>
        <ecNumber evidence="10">2.1.1.56</ecNumber>
    </recommendedName>
    <alternativeName>
        <fullName evidence="10">mRNA (guanine-N(7))-methyltransferase</fullName>
    </alternativeName>
    <alternativeName>
        <fullName evidence="10">mRNA cap methyltransferase</fullName>
    </alternativeName>
</protein>
<keyword evidence="3 10" id="KW-0507">mRNA processing</keyword>
<feature type="site" description="mRNA cap binding" evidence="12">
    <location>
        <position position="65"/>
    </location>
</feature>
<evidence type="ECO:0000313" key="15">
    <source>
        <dbReference type="Proteomes" id="UP000494206"/>
    </source>
</evidence>
<evidence type="ECO:0000256" key="5">
    <source>
        <dbReference type="ARBA" id="ARBA00022691"/>
    </source>
</evidence>
<dbReference type="Gene3D" id="3.40.50.150">
    <property type="entry name" value="Vaccinia Virus protein VP39"/>
    <property type="match status" value="1"/>
</dbReference>
<dbReference type="CDD" id="cd02440">
    <property type="entry name" value="AdoMet_MTases"/>
    <property type="match status" value="1"/>
</dbReference>
<evidence type="ECO:0000256" key="4">
    <source>
        <dbReference type="ARBA" id="ARBA00022679"/>
    </source>
</evidence>
<evidence type="ECO:0000313" key="14">
    <source>
        <dbReference type="EMBL" id="CAB3408139.1"/>
    </source>
</evidence>
<evidence type="ECO:0000256" key="9">
    <source>
        <dbReference type="ARBA" id="ARBA00044712"/>
    </source>
</evidence>
<evidence type="ECO:0000256" key="3">
    <source>
        <dbReference type="ARBA" id="ARBA00022664"/>
    </source>
</evidence>
<evidence type="ECO:0000256" key="10">
    <source>
        <dbReference type="PIRNR" id="PIRNR028762"/>
    </source>
</evidence>
<dbReference type="PANTHER" id="PTHR12189">
    <property type="entry name" value="MRNA GUANINE-7- METHYLTRANSFERASE"/>
    <property type="match status" value="1"/>
</dbReference>
<dbReference type="InterPro" id="IPR016899">
    <property type="entry name" value="mRNA_G-N7_MeTrfase_euk"/>
</dbReference>
<evidence type="ECO:0000256" key="1">
    <source>
        <dbReference type="ARBA" id="ARBA00004123"/>
    </source>
</evidence>
<dbReference type="EC" id="2.1.1.56" evidence="10"/>
<dbReference type="OrthoDB" id="10248867at2759"/>
<comment type="similarity">
    <text evidence="10">Belongs to the class I-like SAM-binding methyltransferase superfamily. mRNA cap 0 methyltransferase family.</text>
</comment>
<accession>A0A8S1F3C9</accession>
<evidence type="ECO:0000256" key="11">
    <source>
        <dbReference type="PIRSR" id="PIRSR028762-1"/>
    </source>
</evidence>
<proteinExistence type="inferred from homology"/>
<dbReference type="GO" id="GO:0004482">
    <property type="term" value="F:mRNA 5'-cap (guanine-N7-)-methyltransferase activity"/>
    <property type="evidence" value="ECO:0007669"/>
    <property type="project" value="UniProtKB-EC"/>
</dbReference>
<keyword evidence="7 10" id="KW-0506">mRNA capping</keyword>